<protein>
    <submittedName>
        <fullName evidence="2">Uncharacterized protein</fullName>
    </submittedName>
</protein>
<keyword evidence="3" id="KW-1185">Reference proteome</keyword>
<comment type="caution">
    <text evidence="2">The sequence shown here is derived from an EMBL/GenBank/DDBJ whole genome shotgun (WGS) entry which is preliminary data.</text>
</comment>
<evidence type="ECO:0000256" key="1">
    <source>
        <dbReference type="SAM" id="MobiDB-lite"/>
    </source>
</evidence>
<dbReference type="Proteomes" id="UP000182486">
    <property type="component" value="Unassembled WGS sequence"/>
</dbReference>
<name>A0A1K0GKN0_9ACTN</name>
<evidence type="ECO:0000313" key="2">
    <source>
        <dbReference type="EMBL" id="OJF09747.1"/>
    </source>
</evidence>
<evidence type="ECO:0000313" key="3">
    <source>
        <dbReference type="Proteomes" id="UP000182486"/>
    </source>
</evidence>
<organism evidence="2 3">
    <name type="scientific">Couchioplanes caeruleus subsp. caeruleus</name>
    <dbReference type="NCBI Taxonomy" id="56427"/>
    <lineage>
        <taxon>Bacteria</taxon>
        <taxon>Bacillati</taxon>
        <taxon>Actinomycetota</taxon>
        <taxon>Actinomycetes</taxon>
        <taxon>Micromonosporales</taxon>
        <taxon>Micromonosporaceae</taxon>
        <taxon>Couchioplanes</taxon>
    </lineage>
</organism>
<gene>
    <name evidence="2" type="ORF">BG844_35890</name>
</gene>
<proteinExistence type="predicted"/>
<feature type="compositionally biased region" description="Basic and acidic residues" evidence="1">
    <location>
        <begin position="1"/>
        <end position="27"/>
    </location>
</feature>
<feature type="compositionally biased region" description="Basic and acidic residues" evidence="1">
    <location>
        <begin position="111"/>
        <end position="126"/>
    </location>
</feature>
<feature type="region of interest" description="Disordered" evidence="1">
    <location>
        <begin position="1"/>
        <end position="139"/>
    </location>
</feature>
<dbReference type="EMBL" id="MEIA01000548">
    <property type="protein sequence ID" value="OJF09747.1"/>
    <property type="molecule type" value="Genomic_DNA"/>
</dbReference>
<dbReference type="AlphaFoldDB" id="A0A1K0GKN0"/>
<reference evidence="2 3" key="1">
    <citation type="submission" date="2016-09" db="EMBL/GenBank/DDBJ databases">
        <title>Couchioplanes caeruleus draft genome sequence.</title>
        <authorList>
            <person name="Sheehan J."/>
            <person name="Caffrey P."/>
        </authorList>
    </citation>
    <scope>NUCLEOTIDE SEQUENCE [LARGE SCALE GENOMIC DNA]</scope>
    <source>
        <strain evidence="2 3">DSM 43634</strain>
    </source>
</reference>
<sequence length="139" mass="14921">MVEGQRRGEAGRVADHAETDRERDHRGQRAAQVAGGQGGQDGERVDQQGAGEADGGADGDRHDDEQGQHQRPGRDAGAQGELTVEEQQRELPAMPPEQHVHRHGQYGQDDQVDRAGGQDRAPEQLERAVGVDAGGGEHQ</sequence>
<feature type="compositionally biased region" description="Basic and acidic residues" evidence="1">
    <location>
        <begin position="58"/>
        <end position="74"/>
    </location>
</feature>
<accession>A0A1K0GKN0</accession>